<dbReference type="AlphaFoldDB" id="A0A2T2Z8K9"/>
<comment type="caution">
    <text evidence="3">The sequence shown here is derived from an EMBL/GenBank/DDBJ whole genome shotgun (WGS) entry which is preliminary data.</text>
</comment>
<dbReference type="InterPro" id="IPR047057">
    <property type="entry name" value="MerR_fam"/>
</dbReference>
<dbReference type="SUPFAM" id="SSF46955">
    <property type="entry name" value="Putative DNA-binding domain"/>
    <property type="match status" value="1"/>
</dbReference>
<keyword evidence="1 3" id="KW-0238">DNA-binding</keyword>
<dbReference type="Pfam" id="PF13411">
    <property type="entry name" value="MerR_1"/>
    <property type="match status" value="1"/>
</dbReference>
<dbReference type="Proteomes" id="UP000241647">
    <property type="component" value="Unassembled WGS sequence"/>
</dbReference>
<feature type="domain" description="HTH merR-type" evidence="2">
    <location>
        <begin position="1"/>
        <end position="69"/>
    </location>
</feature>
<dbReference type="InterPro" id="IPR000551">
    <property type="entry name" value="MerR-type_HTH_dom"/>
</dbReference>
<dbReference type="InterPro" id="IPR009061">
    <property type="entry name" value="DNA-bd_dom_put_sf"/>
</dbReference>
<evidence type="ECO:0000313" key="3">
    <source>
        <dbReference type="EMBL" id="PSR64093.1"/>
    </source>
</evidence>
<dbReference type="Gene3D" id="1.10.1660.10">
    <property type="match status" value="1"/>
</dbReference>
<dbReference type="PANTHER" id="PTHR30204:SF93">
    <property type="entry name" value="HTH MERR-TYPE DOMAIN-CONTAINING PROTEIN"/>
    <property type="match status" value="1"/>
</dbReference>
<protein>
    <submittedName>
        <fullName evidence="3">MerR family DNA-binding transcriptional regulator</fullName>
    </submittedName>
</protein>
<evidence type="ECO:0000256" key="1">
    <source>
        <dbReference type="ARBA" id="ARBA00023125"/>
    </source>
</evidence>
<dbReference type="PRINTS" id="PR00040">
    <property type="entry name" value="HTHMERR"/>
</dbReference>
<dbReference type="PROSITE" id="PS50937">
    <property type="entry name" value="HTH_MERR_2"/>
    <property type="match status" value="1"/>
</dbReference>
<dbReference type="PANTHER" id="PTHR30204">
    <property type="entry name" value="REDOX-CYCLING DRUG-SENSING TRANSCRIPTIONAL ACTIVATOR SOXR"/>
    <property type="match status" value="1"/>
</dbReference>
<reference evidence="3 4" key="1">
    <citation type="submission" date="2018-02" db="EMBL/GenBank/DDBJ databases">
        <title>8 Nocardia nova and 1 Nocardia cyriacigeorgica strain used for evolution to TMP-SMX.</title>
        <authorList>
            <person name="Mehta H."/>
            <person name="Weng J."/>
            <person name="Shamoo Y."/>
        </authorList>
    </citation>
    <scope>NUCLEOTIDE SEQUENCE [LARGE SCALE GENOMIC DNA]</scope>
    <source>
        <strain evidence="3 4">ATCC 33727</strain>
    </source>
</reference>
<dbReference type="CDD" id="cd00592">
    <property type="entry name" value="HTH_MerR-like"/>
    <property type="match status" value="1"/>
</dbReference>
<dbReference type="GO" id="GO:0003677">
    <property type="term" value="F:DNA binding"/>
    <property type="evidence" value="ECO:0007669"/>
    <property type="project" value="UniProtKB-KW"/>
</dbReference>
<proteinExistence type="predicted"/>
<organism evidence="3 4">
    <name type="scientific">Nocardia nova</name>
    <dbReference type="NCBI Taxonomy" id="37330"/>
    <lineage>
        <taxon>Bacteria</taxon>
        <taxon>Bacillati</taxon>
        <taxon>Actinomycetota</taxon>
        <taxon>Actinomycetes</taxon>
        <taxon>Mycobacteriales</taxon>
        <taxon>Nocardiaceae</taxon>
        <taxon>Nocardia</taxon>
    </lineage>
</organism>
<dbReference type="SMART" id="SM00422">
    <property type="entry name" value="HTH_MERR"/>
    <property type="match status" value="1"/>
</dbReference>
<evidence type="ECO:0000313" key="4">
    <source>
        <dbReference type="Proteomes" id="UP000241647"/>
    </source>
</evidence>
<accession>A0A2T2Z8K9</accession>
<name>A0A2T2Z8K9_9NOCA</name>
<gene>
    <name evidence="3" type="ORF">C8259_09710</name>
</gene>
<dbReference type="EMBL" id="PYHS01000004">
    <property type="protein sequence ID" value="PSR64093.1"/>
    <property type="molecule type" value="Genomic_DNA"/>
</dbReference>
<evidence type="ECO:0000259" key="2">
    <source>
        <dbReference type="PROSITE" id="PS50937"/>
    </source>
</evidence>
<dbReference type="GO" id="GO:0003700">
    <property type="term" value="F:DNA-binding transcription factor activity"/>
    <property type="evidence" value="ECO:0007669"/>
    <property type="project" value="InterPro"/>
</dbReference>
<sequence>MTIGAPAERTGLTVKAIRFYADRGIVAPTGRSRGGYRLYDAEASARLELVRTLRELGVDLATIGQVPARETSIAEVAGAHGAQPPDSSAH</sequence>